<feature type="compositionally biased region" description="Polar residues" evidence="4">
    <location>
        <begin position="1480"/>
        <end position="1493"/>
    </location>
</feature>
<evidence type="ECO:0000256" key="2">
    <source>
        <dbReference type="PROSITE-ProRule" id="PRU00023"/>
    </source>
</evidence>
<name>A0A085M5P7_9BILA</name>
<dbReference type="Pfam" id="PF00620">
    <property type="entry name" value="RhoGAP"/>
    <property type="match status" value="1"/>
</dbReference>
<dbReference type="Gene3D" id="1.10.555.10">
    <property type="entry name" value="Rho GTPase activation protein"/>
    <property type="match status" value="1"/>
</dbReference>
<evidence type="ECO:0000256" key="1">
    <source>
        <dbReference type="ARBA" id="ARBA00023054"/>
    </source>
</evidence>
<dbReference type="Pfam" id="PF12796">
    <property type="entry name" value="Ank_2"/>
    <property type="match status" value="1"/>
</dbReference>
<dbReference type="Gene3D" id="1.25.40.20">
    <property type="entry name" value="Ankyrin repeat-containing domain"/>
    <property type="match status" value="1"/>
</dbReference>
<dbReference type="InterPro" id="IPR001060">
    <property type="entry name" value="FCH_dom"/>
</dbReference>
<dbReference type="InterPro" id="IPR002110">
    <property type="entry name" value="Ankyrin_rpt"/>
</dbReference>
<evidence type="ECO:0000259" key="6">
    <source>
        <dbReference type="PROSITE" id="PS51741"/>
    </source>
</evidence>
<dbReference type="InterPro" id="IPR027267">
    <property type="entry name" value="AH/BAR_dom_sf"/>
</dbReference>
<feature type="domain" description="F-BAR" evidence="6">
    <location>
        <begin position="398"/>
        <end position="703"/>
    </location>
</feature>
<feature type="region of interest" description="Disordered" evidence="4">
    <location>
        <begin position="1480"/>
        <end position="1546"/>
    </location>
</feature>
<feature type="compositionally biased region" description="Polar residues" evidence="4">
    <location>
        <begin position="1510"/>
        <end position="1528"/>
    </location>
</feature>
<protein>
    <recommendedName>
        <fullName evidence="9">Rho-GAP domain-containing protein</fullName>
    </recommendedName>
</protein>
<evidence type="ECO:0008006" key="9">
    <source>
        <dbReference type="Google" id="ProtNLM"/>
    </source>
</evidence>
<dbReference type="CDD" id="cd04383">
    <property type="entry name" value="RhoGAP_srGAP"/>
    <property type="match status" value="1"/>
</dbReference>
<dbReference type="CDD" id="cd07656">
    <property type="entry name" value="F-BAR_srGAP"/>
    <property type="match status" value="1"/>
</dbReference>
<keyword evidence="1 3" id="KW-0175">Coiled coil</keyword>
<dbReference type="FunFam" id="1.10.555.10:FF:000026">
    <property type="entry name" value="Rho GTPase activating protein 4"/>
    <property type="match status" value="1"/>
</dbReference>
<feature type="compositionally biased region" description="Polar residues" evidence="4">
    <location>
        <begin position="1283"/>
        <end position="1296"/>
    </location>
</feature>
<dbReference type="Proteomes" id="UP000030764">
    <property type="component" value="Unassembled WGS sequence"/>
</dbReference>
<dbReference type="InterPro" id="IPR000198">
    <property type="entry name" value="RhoGAP_dom"/>
</dbReference>
<dbReference type="FunFam" id="1.20.1270.60:FF:000094">
    <property type="entry name" value="SLIT-ROBO Rho GTPase-activating 2 protein"/>
    <property type="match status" value="1"/>
</dbReference>
<evidence type="ECO:0000256" key="4">
    <source>
        <dbReference type="SAM" id="MobiDB-lite"/>
    </source>
</evidence>
<gene>
    <name evidence="7" type="ORF">M513_06577</name>
</gene>
<proteinExistence type="predicted"/>
<feature type="region of interest" description="Disordered" evidence="4">
    <location>
        <begin position="1271"/>
        <end position="1297"/>
    </location>
</feature>
<dbReference type="SMART" id="SM00055">
    <property type="entry name" value="FCH"/>
    <property type="match status" value="1"/>
</dbReference>
<dbReference type="SMART" id="SM00248">
    <property type="entry name" value="ANK"/>
    <property type="match status" value="5"/>
</dbReference>
<keyword evidence="2" id="KW-0040">ANK repeat</keyword>
<dbReference type="PROSITE" id="PS50297">
    <property type="entry name" value="ANK_REP_REGION"/>
    <property type="match status" value="4"/>
</dbReference>
<dbReference type="InterPro" id="IPR031160">
    <property type="entry name" value="F_BAR_dom"/>
</dbReference>
<keyword evidence="8" id="KW-1185">Reference proteome</keyword>
<feature type="repeat" description="ANK" evidence="2">
    <location>
        <begin position="169"/>
        <end position="201"/>
    </location>
</feature>
<feature type="repeat" description="ANK" evidence="2">
    <location>
        <begin position="66"/>
        <end position="98"/>
    </location>
</feature>
<reference evidence="7 8" key="1">
    <citation type="journal article" date="2014" name="Nat. Genet.">
        <title>Genome and transcriptome of the porcine whipworm Trichuris suis.</title>
        <authorList>
            <person name="Jex A.R."/>
            <person name="Nejsum P."/>
            <person name="Schwarz E.M."/>
            <person name="Hu L."/>
            <person name="Young N.D."/>
            <person name="Hall R.S."/>
            <person name="Korhonen P.K."/>
            <person name="Liao S."/>
            <person name="Thamsborg S."/>
            <person name="Xia J."/>
            <person name="Xu P."/>
            <person name="Wang S."/>
            <person name="Scheerlinck J.P."/>
            <person name="Hofmann A."/>
            <person name="Sternberg P.W."/>
            <person name="Wang J."/>
            <person name="Gasser R.B."/>
        </authorList>
    </citation>
    <scope>NUCLEOTIDE SEQUENCE [LARGE SCALE GENOMIC DNA]</scope>
    <source>
        <strain evidence="7">DCEP-RM93M</strain>
    </source>
</reference>
<evidence type="ECO:0000259" key="5">
    <source>
        <dbReference type="PROSITE" id="PS50238"/>
    </source>
</evidence>
<feature type="repeat" description="ANK" evidence="2">
    <location>
        <begin position="99"/>
        <end position="131"/>
    </location>
</feature>
<dbReference type="InterPro" id="IPR036770">
    <property type="entry name" value="Ankyrin_rpt-contain_sf"/>
</dbReference>
<organism evidence="7 8">
    <name type="scientific">Trichuris suis</name>
    <name type="common">pig whipworm</name>
    <dbReference type="NCBI Taxonomy" id="68888"/>
    <lineage>
        <taxon>Eukaryota</taxon>
        <taxon>Metazoa</taxon>
        <taxon>Ecdysozoa</taxon>
        <taxon>Nematoda</taxon>
        <taxon>Enoplea</taxon>
        <taxon>Dorylaimia</taxon>
        <taxon>Trichinellida</taxon>
        <taxon>Trichuridae</taxon>
        <taxon>Trichuris</taxon>
    </lineage>
</organism>
<dbReference type="PROSITE" id="PS50238">
    <property type="entry name" value="RHOGAP"/>
    <property type="match status" value="1"/>
</dbReference>
<evidence type="ECO:0000256" key="3">
    <source>
        <dbReference type="PROSITE-ProRule" id="PRU01077"/>
    </source>
</evidence>
<dbReference type="Pfam" id="PF00611">
    <property type="entry name" value="FCH"/>
    <property type="match status" value="1"/>
</dbReference>
<dbReference type="EMBL" id="KL363226">
    <property type="protein sequence ID" value="KFD52543.1"/>
    <property type="molecule type" value="Genomic_DNA"/>
</dbReference>
<accession>A0A085M5P7</accession>
<dbReference type="SUPFAM" id="SSF48403">
    <property type="entry name" value="Ankyrin repeat"/>
    <property type="match status" value="1"/>
</dbReference>
<dbReference type="SMART" id="SM00324">
    <property type="entry name" value="RhoGAP"/>
    <property type="match status" value="1"/>
</dbReference>
<dbReference type="Pfam" id="PF00023">
    <property type="entry name" value="Ank"/>
    <property type="match status" value="1"/>
</dbReference>
<dbReference type="SUPFAM" id="SSF48350">
    <property type="entry name" value="GTPase activation domain, GAP"/>
    <property type="match status" value="1"/>
</dbReference>
<dbReference type="PANTHER" id="PTHR14166">
    <property type="entry name" value="SLIT-ROBO RHO GTPASE ACTIVATING PROTEIN"/>
    <property type="match status" value="1"/>
</dbReference>
<dbReference type="InterPro" id="IPR008936">
    <property type="entry name" value="Rho_GTPase_activation_prot"/>
</dbReference>
<evidence type="ECO:0000313" key="7">
    <source>
        <dbReference type="EMBL" id="KFD52543.1"/>
    </source>
</evidence>
<feature type="repeat" description="ANK" evidence="2">
    <location>
        <begin position="132"/>
        <end position="168"/>
    </location>
</feature>
<dbReference type="SUPFAM" id="SSF103657">
    <property type="entry name" value="BAR/IMD domain-like"/>
    <property type="match status" value="1"/>
</dbReference>
<dbReference type="GO" id="GO:0007165">
    <property type="term" value="P:signal transduction"/>
    <property type="evidence" value="ECO:0007669"/>
    <property type="project" value="InterPro"/>
</dbReference>
<sequence>MGSRQSSSRWSRTEIEPVDHSEMSPLVREIHLAAITNDPARLELAILHGADVNQPWEDANFGLAKQGLTALTQAIALNYVHIVQMLLEAGADVTLLDESGSSYLHKAAVLGRAEVITLLVHAGADLTCCDSQGNTPLHCVCKHGFVHNNVRAVRALLQLGSDPNVRNNDGMTPLHYASIWGLTLFVNMLLQYGAELDAVDSLLRTSFYHSILCIVKPASPSFAISVMHFRRQFACVKLLLKYGCDALGFSQWLRSNGTIFGLQDMALSLLPLMKVPQSLKHLCRLEIQRELNFCQSTAMEFVGKNLHIKLLTFKNNSSLIHVAPLLLSRKSSFLAAAKFLQNRFTHKKLHPAYVSLQKELRAPSESRRSRWLIGQRRRDGALVEMEKKTPKKEKTNLQEFEGSVKDIRVQFGEQLKCLDGRTESHSALMAELQDFCRRRAEIELEYSKSLEKLHRQIAAKHKAEKQKRESWTNFAAYSMWKMFVEETKIESRNRSVMADLLTNHVAVKVAFLTDQMQRITKRGSSIPSYLRVGLKKFRFFQCREIGTLCHGEILRVLSELHTAIKTYQLCHGACSNAELKFKLAETQKSRFEDSWPKKIGCRKHRFLEKAFERRQAKYNEYRLKALKARNEYLLCVESANAALHKYFAEDLSDIIDCMDIGLESSLRHIVHIMADTRQVLIGAEQRSVDAYREWSLKLDARADKQRFLESNHSLFVLPRRFEFRPQNGDDVKQVSAPRAVQDELLQRYWQLHQRLVQLKTESEEVWKTLETTERAIIGIQQQPKVNVCERFSIANCHGQRQSSCREAEANQQKRRQDIGEFEDFYLNVMHYSNLLHRQPLTKCYALLQKFQQFLLTGNLISRLDARFATIKSALGVLPYVDSVSSSRGRSPSDLSSDKSSSVCNIIDSQSEGALIVAYNDHPSLVNRLSKPRRRRIGAATSNPEKRIKLFGGSLEEYVEMSDQEIPLIIRSCIRMLSLFGLHHQGVFRVSGSQLEINAFKEAFERGEDPLADVTDASDVNSVAGVLKLYFRELREPLFPLYMFDQFVECACFETKEEFVIKVRELVAKLPRPIFVVMRYLFAFLSHLSEFSDENMMDPYNLAICFGPTLLPIPESKDQVFYHNHVNELMRNLILFHEEVFPNDGGIVYEKYLLADQDDAADEDEDMAIGEDEDMMASVDMVGCSTAEQRKLSFDGDAACKCRLNGHVSQNDLTMKAVEPTWPNEPTVRAISNADRVTDFQSLLASELSGYNSTVMPVLQSKGRNQELRVASPDRPTGIYSQPFKVNSPITVDSDTGSPVDHPSFNWGAEDGHESPTHADSCNAYSYPSKQRCNKNAFKRLSLSSYTYVPYGGDVVASRKGNVSSPSSAVSVEHTKALSPQSLREIQSELKAVLTSLETFTIHQQRGRYPSSSHLESCCDAAGTEVELLTPDLVKNLPDTAEKEEVVAVNSVTDERDGDRCYVSSLTVDTSSFAERFAQSRESTIRKMTSPSGQQHHHPELLPFPYIDQTGCCSPETNGADSSPRGRSTPNKPPVPKKPSNCSTPSS</sequence>
<feature type="domain" description="Rho-GAP" evidence="5">
    <location>
        <begin position="952"/>
        <end position="1140"/>
    </location>
</feature>
<dbReference type="Gene3D" id="1.20.1270.60">
    <property type="entry name" value="Arfaptin homology (AH) domain/BAR domain"/>
    <property type="match status" value="1"/>
</dbReference>
<dbReference type="PROSITE" id="PS51741">
    <property type="entry name" value="F_BAR"/>
    <property type="match status" value="1"/>
</dbReference>
<dbReference type="PROSITE" id="PS50088">
    <property type="entry name" value="ANK_REPEAT"/>
    <property type="match status" value="4"/>
</dbReference>
<dbReference type="InterPro" id="IPR051627">
    <property type="entry name" value="SLIT-ROBO_RhoGAP"/>
</dbReference>
<evidence type="ECO:0000313" key="8">
    <source>
        <dbReference type="Proteomes" id="UP000030764"/>
    </source>
</evidence>